<evidence type="ECO:0000313" key="7">
    <source>
        <dbReference type="EMBL" id="CAI8038918.1"/>
    </source>
</evidence>
<dbReference type="InterPro" id="IPR002569">
    <property type="entry name" value="Met_Sox_Rdtase_MsrA_dom"/>
</dbReference>
<evidence type="ECO:0000256" key="4">
    <source>
        <dbReference type="ARBA" id="ARBA00030643"/>
    </source>
</evidence>
<dbReference type="GO" id="GO:0008113">
    <property type="term" value="F:peptide-methionine (S)-S-oxide reductase activity"/>
    <property type="evidence" value="ECO:0007669"/>
    <property type="project" value="UniProtKB-EC"/>
</dbReference>
<dbReference type="PANTHER" id="PTHR43774:SF1">
    <property type="entry name" value="PEPTIDE METHIONINE SULFOXIDE REDUCTASE MSRA 2"/>
    <property type="match status" value="1"/>
</dbReference>
<reference evidence="7" key="1">
    <citation type="submission" date="2023-03" db="EMBL/GenBank/DDBJ databases">
        <authorList>
            <person name="Steffen K."/>
            <person name="Cardenas P."/>
        </authorList>
    </citation>
    <scope>NUCLEOTIDE SEQUENCE</scope>
</reference>
<organism evidence="7 8">
    <name type="scientific">Geodia barretti</name>
    <name type="common">Barrett's horny sponge</name>
    <dbReference type="NCBI Taxonomy" id="519541"/>
    <lineage>
        <taxon>Eukaryota</taxon>
        <taxon>Metazoa</taxon>
        <taxon>Porifera</taxon>
        <taxon>Demospongiae</taxon>
        <taxon>Heteroscleromorpha</taxon>
        <taxon>Tetractinellida</taxon>
        <taxon>Astrophorina</taxon>
        <taxon>Geodiidae</taxon>
        <taxon>Geodia</taxon>
    </lineage>
</organism>
<evidence type="ECO:0000313" key="8">
    <source>
        <dbReference type="Proteomes" id="UP001174909"/>
    </source>
</evidence>
<keyword evidence="3" id="KW-0560">Oxidoreductase</keyword>
<dbReference type="Gene3D" id="3.30.1060.10">
    <property type="entry name" value="Peptide methionine sulphoxide reductase MsrA"/>
    <property type="match status" value="1"/>
</dbReference>
<dbReference type="SUPFAM" id="SSF55068">
    <property type="entry name" value="Peptide methionine sulfoxide reductase"/>
    <property type="match status" value="1"/>
</dbReference>
<dbReference type="InterPro" id="IPR049006">
    <property type="entry name" value="MsrA_helical"/>
</dbReference>
<evidence type="ECO:0000256" key="1">
    <source>
        <dbReference type="ARBA" id="ARBA00005591"/>
    </source>
</evidence>
<dbReference type="EMBL" id="CASHTH010003016">
    <property type="protein sequence ID" value="CAI8038918.1"/>
    <property type="molecule type" value="Genomic_DNA"/>
</dbReference>
<evidence type="ECO:0000256" key="2">
    <source>
        <dbReference type="ARBA" id="ARBA00012502"/>
    </source>
</evidence>
<dbReference type="EC" id="1.8.4.11" evidence="2"/>
<evidence type="ECO:0000256" key="3">
    <source>
        <dbReference type="ARBA" id="ARBA00023002"/>
    </source>
</evidence>
<feature type="domain" description="Selenoprotein methionine sulfoxide reductase A helical" evidence="6">
    <location>
        <begin position="83"/>
        <end position="115"/>
    </location>
</feature>
<dbReference type="Pfam" id="PF20939">
    <property type="entry name" value="MsrA_helical"/>
    <property type="match status" value="1"/>
</dbReference>
<dbReference type="AlphaFoldDB" id="A0AA35WYT0"/>
<comment type="similarity">
    <text evidence="1">Belongs to the MsrA Met sulfoxide reductase family.</text>
</comment>
<protein>
    <recommendedName>
        <fullName evidence="2">peptide-methionine (S)-S-oxide reductase</fullName>
        <ecNumber evidence="2">1.8.4.11</ecNumber>
    </recommendedName>
    <alternativeName>
        <fullName evidence="4">Peptide-methionine (S)-S-oxide reductase</fullName>
    </alternativeName>
</protein>
<comment type="caution">
    <text evidence="7">The sequence shown here is derived from an EMBL/GenBank/DDBJ whole genome shotgun (WGS) entry which is preliminary data.</text>
</comment>
<proteinExistence type="inferred from homology"/>
<dbReference type="InterPro" id="IPR036509">
    <property type="entry name" value="Met_Sox_Rdtase_MsrA_sf"/>
</dbReference>
<accession>A0AA35WYT0</accession>
<gene>
    <name evidence="7" type="ORF">GBAR_LOCUS21672</name>
</gene>
<name>A0AA35WYT0_GEOBA</name>
<sequence length="137" mass="15905">MLKMFWDNHDTTRCASRQYMSAVFYHGEKQKKLAEESMKERQKQLSKPIVTKIHAAEAFYEAENYHQKYLLRQQGDVMSALNLSDKDLVTSHVATRLNGYCGGYGSLEALEDEMPKFSLPENVQKRVHGIMSRKSYH</sequence>
<keyword evidence="8" id="KW-1185">Reference proteome</keyword>
<dbReference type="Pfam" id="PF01625">
    <property type="entry name" value="PMSR"/>
    <property type="match status" value="1"/>
</dbReference>
<evidence type="ECO:0000259" key="5">
    <source>
        <dbReference type="Pfam" id="PF01625"/>
    </source>
</evidence>
<dbReference type="Proteomes" id="UP001174909">
    <property type="component" value="Unassembled WGS sequence"/>
</dbReference>
<dbReference type="PANTHER" id="PTHR43774">
    <property type="entry name" value="PEPTIDE METHIONINE SULFOXIDE REDUCTASE"/>
    <property type="match status" value="1"/>
</dbReference>
<evidence type="ECO:0000259" key="6">
    <source>
        <dbReference type="Pfam" id="PF20939"/>
    </source>
</evidence>
<feature type="domain" description="Peptide methionine sulphoxide reductase MsrA" evidence="5">
    <location>
        <begin position="1"/>
        <end position="75"/>
    </location>
</feature>